<evidence type="ECO:0000256" key="8">
    <source>
        <dbReference type="ARBA" id="ARBA00022771"/>
    </source>
</evidence>
<proteinExistence type="predicted"/>
<dbReference type="InterPro" id="IPR003604">
    <property type="entry name" value="Matrin/U1-like-C_Znf_C2H2"/>
</dbReference>
<evidence type="ECO:0000256" key="6">
    <source>
        <dbReference type="ARBA" id="ARBA00022618"/>
    </source>
</evidence>
<evidence type="ECO:0000256" key="15">
    <source>
        <dbReference type="SAM" id="MobiDB-lite"/>
    </source>
</evidence>
<dbReference type="PANTHER" id="PTHR13278">
    <property type="entry name" value="ZINC FINGER PROTEIN 830"/>
    <property type="match status" value="1"/>
</dbReference>
<evidence type="ECO:0000256" key="12">
    <source>
        <dbReference type="ARBA" id="ARBA00023242"/>
    </source>
</evidence>
<keyword evidence="6" id="KW-0132">Cell division</keyword>
<accession>A0AAW1DP16</accession>
<dbReference type="GO" id="GO:0044773">
    <property type="term" value="P:mitotic DNA damage checkpoint signaling"/>
    <property type="evidence" value="ECO:0007669"/>
    <property type="project" value="TreeGrafter"/>
</dbReference>
<evidence type="ECO:0000256" key="7">
    <source>
        <dbReference type="ARBA" id="ARBA00022723"/>
    </source>
</evidence>
<reference evidence="17 18" key="1">
    <citation type="submission" date="2022-12" db="EMBL/GenBank/DDBJ databases">
        <title>Chromosome-level genome assembly of true bugs.</title>
        <authorList>
            <person name="Ma L."/>
            <person name="Li H."/>
        </authorList>
    </citation>
    <scope>NUCLEOTIDE SEQUENCE [LARGE SCALE GENOMIC DNA]</scope>
    <source>
        <strain evidence="17">Lab_2022b</strain>
    </source>
</reference>
<feature type="domain" description="U1-type" evidence="16">
    <location>
        <begin position="43"/>
        <end position="77"/>
    </location>
</feature>
<comment type="subcellular location">
    <subcellularLocation>
        <location evidence="1">Chromosome</location>
    </subcellularLocation>
    <subcellularLocation>
        <location evidence="2">Nucleus speckle</location>
    </subcellularLocation>
</comment>
<dbReference type="PANTHER" id="PTHR13278:SF0">
    <property type="entry name" value="ZINC FINGER PROTEIN 830"/>
    <property type="match status" value="1"/>
</dbReference>
<keyword evidence="12" id="KW-0539">Nucleus</keyword>
<dbReference type="InterPro" id="IPR059039">
    <property type="entry name" value="ZNF380_CC"/>
</dbReference>
<keyword evidence="13" id="KW-0131">Cell cycle</keyword>
<dbReference type="Gene3D" id="3.30.160.60">
    <property type="entry name" value="Classic Zinc Finger"/>
    <property type="match status" value="1"/>
</dbReference>
<dbReference type="GO" id="GO:0008270">
    <property type="term" value="F:zinc ion binding"/>
    <property type="evidence" value="ECO:0007669"/>
    <property type="project" value="UniProtKB-KW"/>
</dbReference>
<gene>
    <name evidence="17" type="ORF">O3M35_000589</name>
</gene>
<dbReference type="AlphaFoldDB" id="A0AAW1DP16"/>
<evidence type="ECO:0000256" key="1">
    <source>
        <dbReference type="ARBA" id="ARBA00004286"/>
    </source>
</evidence>
<feature type="compositionally biased region" description="Acidic residues" evidence="15">
    <location>
        <begin position="268"/>
        <end position="277"/>
    </location>
</feature>
<protein>
    <recommendedName>
        <fullName evidence="3">Zinc finger protein 830</fullName>
    </recommendedName>
    <alternativeName>
        <fullName evidence="14">Coiled-coil domain-containing protein 16</fullName>
    </alternativeName>
</protein>
<evidence type="ECO:0000256" key="9">
    <source>
        <dbReference type="ARBA" id="ARBA00022776"/>
    </source>
</evidence>
<evidence type="ECO:0000256" key="4">
    <source>
        <dbReference type="ARBA" id="ARBA00022454"/>
    </source>
</evidence>
<dbReference type="InterPro" id="IPR036236">
    <property type="entry name" value="Znf_C2H2_sf"/>
</dbReference>
<dbReference type="GO" id="GO:0033260">
    <property type="term" value="P:nuclear DNA replication"/>
    <property type="evidence" value="ECO:0007669"/>
    <property type="project" value="TreeGrafter"/>
</dbReference>
<feature type="region of interest" description="Disordered" evidence="15">
    <location>
        <begin position="257"/>
        <end position="277"/>
    </location>
</feature>
<evidence type="ECO:0000256" key="5">
    <source>
        <dbReference type="ARBA" id="ARBA00022473"/>
    </source>
</evidence>
<dbReference type="GO" id="GO:0003676">
    <property type="term" value="F:nucleic acid binding"/>
    <property type="evidence" value="ECO:0007669"/>
    <property type="project" value="InterPro"/>
</dbReference>
<keyword evidence="7" id="KW-0479">Metal-binding</keyword>
<keyword evidence="9" id="KW-0498">Mitosis</keyword>
<keyword evidence="8" id="KW-0863">Zinc-finger</keyword>
<evidence type="ECO:0000313" key="17">
    <source>
        <dbReference type="EMBL" id="KAK9512084.1"/>
    </source>
</evidence>
<evidence type="ECO:0000256" key="2">
    <source>
        <dbReference type="ARBA" id="ARBA00004324"/>
    </source>
</evidence>
<dbReference type="Proteomes" id="UP001461498">
    <property type="component" value="Unassembled WGS sequence"/>
</dbReference>
<keyword evidence="11" id="KW-0175">Coiled coil</keyword>
<keyword evidence="4" id="KW-0158">Chromosome</keyword>
<dbReference type="SUPFAM" id="SSF57667">
    <property type="entry name" value="beta-beta-alpha zinc fingers"/>
    <property type="match status" value="1"/>
</dbReference>
<dbReference type="GO" id="GO:0005694">
    <property type="term" value="C:chromosome"/>
    <property type="evidence" value="ECO:0007669"/>
    <property type="project" value="UniProtKB-SubCell"/>
</dbReference>
<name>A0AAW1DP16_9HEMI</name>
<organism evidence="17 18">
    <name type="scientific">Rhynocoris fuscipes</name>
    <dbReference type="NCBI Taxonomy" id="488301"/>
    <lineage>
        <taxon>Eukaryota</taxon>
        <taxon>Metazoa</taxon>
        <taxon>Ecdysozoa</taxon>
        <taxon>Arthropoda</taxon>
        <taxon>Hexapoda</taxon>
        <taxon>Insecta</taxon>
        <taxon>Pterygota</taxon>
        <taxon>Neoptera</taxon>
        <taxon>Paraneoptera</taxon>
        <taxon>Hemiptera</taxon>
        <taxon>Heteroptera</taxon>
        <taxon>Panheteroptera</taxon>
        <taxon>Cimicomorpha</taxon>
        <taxon>Reduviidae</taxon>
        <taxon>Harpactorinae</taxon>
        <taxon>Harpactorini</taxon>
        <taxon>Rhynocoris</taxon>
    </lineage>
</organism>
<dbReference type="EMBL" id="JAPXFL010000001">
    <property type="protein sequence ID" value="KAK9512083.1"/>
    <property type="molecule type" value="Genomic_DNA"/>
</dbReference>
<evidence type="ECO:0000259" key="16">
    <source>
        <dbReference type="SMART" id="SM00451"/>
    </source>
</evidence>
<dbReference type="GO" id="GO:0016607">
    <property type="term" value="C:nuclear speck"/>
    <property type="evidence" value="ECO:0007669"/>
    <property type="project" value="UniProtKB-SubCell"/>
</dbReference>
<evidence type="ECO:0000313" key="18">
    <source>
        <dbReference type="Proteomes" id="UP001461498"/>
    </source>
</evidence>
<dbReference type="EMBL" id="JAPXFL010000001">
    <property type="protein sequence ID" value="KAK9512084.1"/>
    <property type="molecule type" value="Genomic_DNA"/>
</dbReference>
<evidence type="ECO:0000256" key="14">
    <source>
        <dbReference type="ARBA" id="ARBA00030672"/>
    </source>
</evidence>
<keyword evidence="10" id="KW-0862">Zinc</keyword>
<dbReference type="InterPro" id="IPR022755">
    <property type="entry name" value="Znf_C2H2_jaz"/>
</dbReference>
<dbReference type="InterPro" id="IPR040050">
    <property type="entry name" value="ZNF830-like"/>
</dbReference>
<evidence type="ECO:0000256" key="13">
    <source>
        <dbReference type="ARBA" id="ARBA00023306"/>
    </source>
</evidence>
<feature type="compositionally biased region" description="Basic and acidic residues" evidence="15">
    <location>
        <begin position="257"/>
        <end position="267"/>
    </location>
</feature>
<comment type="caution">
    <text evidence="17">The sequence shown here is derived from an EMBL/GenBank/DDBJ whole genome shotgun (WGS) entry which is preliminary data.</text>
</comment>
<evidence type="ECO:0000256" key="10">
    <source>
        <dbReference type="ARBA" id="ARBA00022833"/>
    </source>
</evidence>
<evidence type="ECO:0000256" key="3">
    <source>
        <dbReference type="ARBA" id="ARBA00017358"/>
    </source>
</evidence>
<dbReference type="GO" id="GO:0051301">
    <property type="term" value="P:cell division"/>
    <property type="evidence" value="ECO:0007669"/>
    <property type="project" value="UniProtKB-KW"/>
</dbReference>
<feature type="region of interest" description="Disordered" evidence="15">
    <location>
        <begin position="76"/>
        <end position="104"/>
    </location>
</feature>
<dbReference type="SMART" id="SM00451">
    <property type="entry name" value="ZnF_U1"/>
    <property type="match status" value="1"/>
</dbReference>
<dbReference type="GO" id="GO:0033314">
    <property type="term" value="P:mitotic DNA replication checkpoint signaling"/>
    <property type="evidence" value="ECO:0007669"/>
    <property type="project" value="TreeGrafter"/>
</dbReference>
<evidence type="ECO:0000256" key="11">
    <source>
        <dbReference type="ARBA" id="ARBA00023054"/>
    </source>
</evidence>
<dbReference type="Pfam" id="PF23406">
    <property type="entry name" value="ZNF380_CC"/>
    <property type="match status" value="1"/>
</dbReference>
<dbReference type="GO" id="GO:0005681">
    <property type="term" value="C:spliceosomal complex"/>
    <property type="evidence" value="ECO:0007669"/>
    <property type="project" value="InterPro"/>
</dbReference>
<keyword evidence="5" id="KW-0217">Developmental protein</keyword>
<sequence length="293" mass="33673">MSAKSESKKISQHELRKFMSVQKKKTLESLKKIESPLAKYSDSGVLSCIVCNSVVRSEAVWNVHINSKQHRENIAKKKQTPVLNIKPEPPAHIPFKRPKDDTAEESVPKKIKGILKNAPVLPNGFFDVKQEIDDTNIKMETEDDVSTKTNGSEEKMSTATTIVESVSNSSELPEGFFDNPILDAKARNVEYKDPIQEEWERFQREIKEETHLSARIIHDDTEDATAQRQIHEIDEQLRKLSRVVELDQQKAKVKAELQNKPKEIKEEELSDGADDDDEDFEIEFDWRAKRYLC</sequence>
<keyword evidence="18" id="KW-1185">Reference proteome</keyword>
<dbReference type="Pfam" id="PF12171">
    <property type="entry name" value="zf-C2H2_jaz"/>
    <property type="match status" value="1"/>
</dbReference>